<dbReference type="SUPFAM" id="SSF56300">
    <property type="entry name" value="Metallo-dependent phosphatases"/>
    <property type="match status" value="1"/>
</dbReference>
<feature type="domain" description="Calcineurin-like phosphoesterase" evidence="1">
    <location>
        <begin position="5"/>
        <end position="167"/>
    </location>
</feature>
<dbReference type="InterPro" id="IPR004843">
    <property type="entry name" value="Calcineurin-like_PHP"/>
</dbReference>
<protein>
    <recommendedName>
        <fullName evidence="1">Calcineurin-like phosphoesterase domain-containing protein</fullName>
    </recommendedName>
</protein>
<dbReference type="GO" id="GO:0016787">
    <property type="term" value="F:hydrolase activity"/>
    <property type="evidence" value="ECO:0007669"/>
    <property type="project" value="InterPro"/>
</dbReference>
<dbReference type="EMBL" id="LR796574">
    <property type="protein sequence ID" value="CAB4152990.1"/>
    <property type="molecule type" value="Genomic_DNA"/>
</dbReference>
<sequence length="243" mass="27463">MTFKKFIVAADNHGSMIHQESLKVLLKFKADWKPHYTIHLGDNWDFAPLRGGASPDEKAGGLSEDYAAGIAFLDAFQPNFLTLGNHDDRIWQMAHTTTNGVLREHCQGLVESAERQFKRRKIKWIPYKVGNYLRLPEGGPKLIHGFHSGVNPAKMHFERYGPCVHGHVHTPNQYTGRHIDGGEAFSIGCIGDIDQMEYADRYTAKLGWRQGFAYGIINTKTGNTKIWQVTKEEDSWISPQGII</sequence>
<dbReference type="Pfam" id="PF00149">
    <property type="entry name" value="Metallophos"/>
    <property type="match status" value="1"/>
</dbReference>
<dbReference type="Gene3D" id="3.60.21.10">
    <property type="match status" value="1"/>
</dbReference>
<gene>
    <name evidence="2" type="ORF">UFOVP612_36</name>
</gene>
<evidence type="ECO:0000259" key="1">
    <source>
        <dbReference type="Pfam" id="PF00149"/>
    </source>
</evidence>
<evidence type="ECO:0000313" key="2">
    <source>
        <dbReference type="EMBL" id="CAB4152990.1"/>
    </source>
</evidence>
<accession>A0A6J5N778</accession>
<organism evidence="2">
    <name type="scientific">uncultured Caudovirales phage</name>
    <dbReference type="NCBI Taxonomy" id="2100421"/>
    <lineage>
        <taxon>Viruses</taxon>
        <taxon>Duplodnaviria</taxon>
        <taxon>Heunggongvirae</taxon>
        <taxon>Uroviricota</taxon>
        <taxon>Caudoviricetes</taxon>
        <taxon>Peduoviridae</taxon>
        <taxon>Maltschvirus</taxon>
        <taxon>Maltschvirus maltsch</taxon>
    </lineage>
</organism>
<proteinExistence type="predicted"/>
<name>A0A6J5N778_9CAUD</name>
<reference evidence="2" key="1">
    <citation type="submission" date="2020-04" db="EMBL/GenBank/DDBJ databases">
        <authorList>
            <person name="Chiriac C."/>
            <person name="Salcher M."/>
            <person name="Ghai R."/>
            <person name="Kavagutti S V."/>
        </authorList>
    </citation>
    <scope>NUCLEOTIDE SEQUENCE</scope>
</reference>
<dbReference type="InterPro" id="IPR029052">
    <property type="entry name" value="Metallo-depent_PP-like"/>
</dbReference>